<dbReference type="Gene3D" id="3.80.10.10">
    <property type="entry name" value="Ribonuclease Inhibitor"/>
    <property type="match status" value="1"/>
</dbReference>
<proteinExistence type="predicted"/>
<dbReference type="PROSITE" id="PS51450">
    <property type="entry name" value="LRR"/>
    <property type="match status" value="1"/>
</dbReference>
<evidence type="ECO:0000313" key="2">
    <source>
        <dbReference type="Proteomes" id="UP000187203"/>
    </source>
</evidence>
<accession>A0A1R3GXH3</accession>
<evidence type="ECO:0000313" key="1">
    <source>
        <dbReference type="EMBL" id="OMO62716.1"/>
    </source>
</evidence>
<dbReference type="InterPro" id="IPR052595">
    <property type="entry name" value="LRRC69/RLP"/>
</dbReference>
<comment type="caution">
    <text evidence="1">The sequence shown here is derived from an EMBL/GenBank/DDBJ whole genome shotgun (WGS) entry which is preliminary data.</text>
</comment>
<sequence>MASIFLLTLIGIGIWMTTIFSFASIASTTATAESSLGLEAEALLQSGWWSNYSNNNISQRCEWTGISCNINGSISHIHPPPNIIKVGNKLGKMNFSYFPNLVHLNLNDHGLNGSIPPEIGALTKLKYLYLSGNYLTDVYKSCYLAATSYEGIFPLKLATIL</sequence>
<name>A0A1R3GXH3_9ROSI</name>
<reference evidence="2" key="1">
    <citation type="submission" date="2013-09" db="EMBL/GenBank/DDBJ databases">
        <title>Corchorus olitorius genome sequencing.</title>
        <authorList>
            <person name="Alam M."/>
            <person name="Haque M.S."/>
            <person name="Islam M.S."/>
            <person name="Emdad E.M."/>
            <person name="Islam M.M."/>
            <person name="Ahmed B."/>
            <person name="Halim A."/>
            <person name="Hossen Q.M.M."/>
            <person name="Hossain M.Z."/>
            <person name="Ahmed R."/>
            <person name="Khan M.M."/>
            <person name="Islam R."/>
            <person name="Rashid M.M."/>
            <person name="Khan S.A."/>
            <person name="Rahman M.S."/>
            <person name="Alam M."/>
            <person name="Yahiya A.S."/>
            <person name="Khan M.S."/>
            <person name="Azam M.S."/>
            <person name="Haque T."/>
            <person name="Lashkar M.Z.H."/>
            <person name="Akhand A.I."/>
            <person name="Morshed G."/>
            <person name="Roy S."/>
            <person name="Uddin K.S."/>
            <person name="Rabeya T."/>
            <person name="Hossain A.S."/>
            <person name="Chowdhury A."/>
            <person name="Snigdha A.R."/>
            <person name="Mortoza M.S."/>
            <person name="Matin S.A."/>
            <person name="Hoque S.M.E."/>
            <person name="Islam M.K."/>
            <person name="Roy D.K."/>
            <person name="Haider R."/>
            <person name="Moosa M.M."/>
            <person name="Elias S.M."/>
            <person name="Hasan A.M."/>
            <person name="Jahan S."/>
            <person name="Shafiuddin M."/>
            <person name="Mahmood N."/>
            <person name="Shommy N.S."/>
        </authorList>
    </citation>
    <scope>NUCLEOTIDE SEQUENCE [LARGE SCALE GENOMIC DNA]</scope>
    <source>
        <strain evidence="2">cv. O-4</strain>
    </source>
</reference>
<protein>
    <submittedName>
        <fullName evidence="1">Leucine rich repeat 4</fullName>
    </submittedName>
</protein>
<keyword evidence="2" id="KW-1185">Reference proteome</keyword>
<dbReference type="PANTHER" id="PTHR48057">
    <property type="entry name" value="LEUCINE-RICH REPEAT SERINE/THREONINE-PROTEIN KINASE 1"/>
    <property type="match status" value="1"/>
</dbReference>
<dbReference type="InterPro" id="IPR001611">
    <property type="entry name" value="Leu-rich_rpt"/>
</dbReference>
<dbReference type="STRING" id="93759.A0A1R3GXH3"/>
<dbReference type="PANTHER" id="PTHR48057:SF7">
    <property type="entry name" value="LEUCINE-RICH REPEAT SERINE_THREONINE-PROTEIN KINASE 1"/>
    <property type="match status" value="1"/>
</dbReference>
<dbReference type="SUPFAM" id="SSF52058">
    <property type="entry name" value="L domain-like"/>
    <property type="match status" value="1"/>
</dbReference>
<organism evidence="1 2">
    <name type="scientific">Corchorus olitorius</name>
    <dbReference type="NCBI Taxonomy" id="93759"/>
    <lineage>
        <taxon>Eukaryota</taxon>
        <taxon>Viridiplantae</taxon>
        <taxon>Streptophyta</taxon>
        <taxon>Embryophyta</taxon>
        <taxon>Tracheophyta</taxon>
        <taxon>Spermatophyta</taxon>
        <taxon>Magnoliopsida</taxon>
        <taxon>eudicotyledons</taxon>
        <taxon>Gunneridae</taxon>
        <taxon>Pentapetalae</taxon>
        <taxon>rosids</taxon>
        <taxon>malvids</taxon>
        <taxon>Malvales</taxon>
        <taxon>Malvaceae</taxon>
        <taxon>Grewioideae</taxon>
        <taxon>Apeibeae</taxon>
        <taxon>Corchorus</taxon>
    </lineage>
</organism>
<dbReference type="InterPro" id="IPR032675">
    <property type="entry name" value="LRR_dom_sf"/>
</dbReference>
<dbReference type="OrthoDB" id="999305at2759"/>
<dbReference type="EMBL" id="AWUE01021323">
    <property type="protein sequence ID" value="OMO62716.1"/>
    <property type="molecule type" value="Genomic_DNA"/>
</dbReference>
<dbReference type="AlphaFoldDB" id="A0A1R3GXH3"/>
<gene>
    <name evidence="1" type="ORF">COLO4_32931</name>
</gene>
<dbReference type="Proteomes" id="UP000187203">
    <property type="component" value="Unassembled WGS sequence"/>
</dbReference>